<dbReference type="Gene3D" id="1.20.910.10">
    <property type="entry name" value="Heme oxygenase-like"/>
    <property type="match status" value="1"/>
</dbReference>
<feature type="chain" id="PRO_5031075262" description="Heme oxygenase (biliverdin-producing)" evidence="10">
    <location>
        <begin position="25"/>
        <end position="300"/>
    </location>
</feature>
<evidence type="ECO:0000256" key="6">
    <source>
        <dbReference type="ARBA" id="ARBA00022723"/>
    </source>
</evidence>
<keyword evidence="6" id="KW-0479">Metal-binding</keyword>
<evidence type="ECO:0000256" key="8">
    <source>
        <dbReference type="ARBA" id="ARBA00023002"/>
    </source>
</evidence>
<dbReference type="EMBL" id="HBFR01011319">
    <property type="protein sequence ID" value="CAD8880971.1"/>
    <property type="molecule type" value="Transcribed_RNA"/>
</dbReference>
<keyword evidence="4" id="KW-0349">Heme</keyword>
<proteinExistence type="predicted"/>
<dbReference type="AlphaFoldDB" id="A0A7S1BB74"/>
<dbReference type="Pfam" id="PF01126">
    <property type="entry name" value="Heme_oxygenase"/>
    <property type="match status" value="1"/>
</dbReference>
<sequence length="300" mass="33417">MKPPIDTLTLSLVMFSAISGAVSALAFTQTFAIREKLCPLTLQTPLRDSPSAGWSMDRCNTYSRKPRSHILLNQMRMTSASGATASETYTFIGTELRGAAMKLHTKAQAPKEGQAPAPKSNVSSRELTQADYLHFLLDSKAVYEALEDIVEEYPELSQFRNTGLERTKGLDIDIQWMVEEFGIPKPEVGAPGLNYAAELRRIVASSIPAFMCHYYNFYFAHTAGGRMIGKKMSNLLLKKKTLKFYEWDGNLNEIKDAVKEQFENMASTWSREEKDQCVNETASAFRGGGALNRYLSSGGH</sequence>
<evidence type="ECO:0000256" key="4">
    <source>
        <dbReference type="ARBA" id="ARBA00022617"/>
    </source>
</evidence>
<keyword evidence="7" id="KW-0809">Transit peptide</keyword>
<dbReference type="InterPro" id="IPR002051">
    <property type="entry name" value="Haem_Oase"/>
</dbReference>
<dbReference type="GO" id="GO:0015979">
    <property type="term" value="P:photosynthesis"/>
    <property type="evidence" value="ECO:0007669"/>
    <property type="project" value="UniProtKB-KW"/>
</dbReference>
<reference evidence="11" key="1">
    <citation type="submission" date="2021-01" db="EMBL/GenBank/DDBJ databases">
        <authorList>
            <person name="Corre E."/>
            <person name="Pelletier E."/>
            <person name="Niang G."/>
            <person name="Scheremetjew M."/>
            <person name="Finn R."/>
            <person name="Kale V."/>
            <person name="Holt S."/>
            <person name="Cochrane G."/>
            <person name="Meng A."/>
            <person name="Brown T."/>
            <person name="Cohen L."/>
        </authorList>
    </citation>
    <scope>NUCLEOTIDE SEQUENCE</scope>
    <source>
        <strain evidence="11">308</strain>
    </source>
</reference>
<evidence type="ECO:0000313" key="11">
    <source>
        <dbReference type="EMBL" id="CAD8880971.1"/>
    </source>
</evidence>
<evidence type="ECO:0000256" key="10">
    <source>
        <dbReference type="SAM" id="SignalP"/>
    </source>
</evidence>
<dbReference type="GO" id="GO:0009507">
    <property type="term" value="C:chloroplast"/>
    <property type="evidence" value="ECO:0007669"/>
    <property type="project" value="UniProtKB-SubCell"/>
</dbReference>
<gene>
    <name evidence="11" type="ORF">CHYS00102_LOCUS8158</name>
</gene>
<dbReference type="PANTHER" id="PTHR35703:SF2">
    <property type="entry name" value="HEME OXYGENASE 1, CHLOROPLASTIC-RELATED"/>
    <property type="match status" value="1"/>
</dbReference>
<evidence type="ECO:0000256" key="9">
    <source>
        <dbReference type="ARBA" id="ARBA00023004"/>
    </source>
</evidence>
<evidence type="ECO:0000256" key="2">
    <source>
        <dbReference type="ARBA" id="ARBA00022528"/>
    </source>
</evidence>
<evidence type="ECO:0000256" key="1">
    <source>
        <dbReference type="ARBA" id="ARBA00004229"/>
    </source>
</evidence>
<accession>A0A7S1BB74</accession>
<evidence type="ECO:0008006" key="12">
    <source>
        <dbReference type="Google" id="ProtNLM"/>
    </source>
</evidence>
<dbReference type="CDD" id="cd19165">
    <property type="entry name" value="HemeO"/>
    <property type="match status" value="1"/>
</dbReference>
<dbReference type="InterPro" id="IPR016084">
    <property type="entry name" value="Haem_Oase-like_multi-hlx"/>
</dbReference>
<protein>
    <recommendedName>
        <fullName evidence="12">Heme oxygenase (biliverdin-producing)</fullName>
    </recommendedName>
</protein>
<evidence type="ECO:0000256" key="3">
    <source>
        <dbReference type="ARBA" id="ARBA00022531"/>
    </source>
</evidence>
<feature type="signal peptide" evidence="10">
    <location>
        <begin position="1"/>
        <end position="24"/>
    </location>
</feature>
<keyword evidence="5" id="KW-0934">Plastid</keyword>
<dbReference type="GO" id="GO:0004392">
    <property type="term" value="F:heme oxygenase (decyclizing) activity"/>
    <property type="evidence" value="ECO:0007669"/>
    <property type="project" value="InterPro"/>
</dbReference>
<keyword evidence="8" id="KW-0560">Oxidoreductase</keyword>
<keyword evidence="10" id="KW-0732">Signal</keyword>
<name>A0A7S1BB74_9STRA</name>
<dbReference type="GO" id="GO:0006788">
    <property type="term" value="P:heme oxidation"/>
    <property type="evidence" value="ECO:0007669"/>
    <property type="project" value="InterPro"/>
</dbReference>
<dbReference type="InterPro" id="IPR016053">
    <property type="entry name" value="Haem_Oase-like"/>
</dbReference>
<dbReference type="GO" id="GO:0046872">
    <property type="term" value="F:metal ion binding"/>
    <property type="evidence" value="ECO:0007669"/>
    <property type="project" value="UniProtKB-KW"/>
</dbReference>
<keyword evidence="9" id="KW-0408">Iron</keyword>
<dbReference type="InterPro" id="IPR016951">
    <property type="entry name" value="Haem_Oase_decyc_pln"/>
</dbReference>
<dbReference type="PANTHER" id="PTHR35703">
    <property type="entry name" value="HEME OXYGENASE 1, CHLOROPLASTIC-RELATED"/>
    <property type="match status" value="1"/>
</dbReference>
<evidence type="ECO:0000256" key="5">
    <source>
        <dbReference type="ARBA" id="ARBA00022640"/>
    </source>
</evidence>
<evidence type="ECO:0000256" key="7">
    <source>
        <dbReference type="ARBA" id="ARBA00022946"/>
    </source>
</evidence>
<organism evidence="11">
    <name type="scientific">Corethron hystrix</name>
    <dbReference type="NCBI Taxonomy" id="216773"/>
    <lineage>
        <taxon>Eukaryota</taxon>
        <taxon>Sar</taxon>
        <taxon>Stramenopiles</taxon>
        <taxon>Ochrophyta</taxon>
        <taxon>Bacillariophyta</taxon>
        <taxon>Coscinodiscophyceae</taxon>
        <taxon>Corethrophycidae</taxon>
        <taxon>Corethrales</taxon>
        <taxon>Corethraceae</taxon>
        <taxon>Corethron</taxon>
    </lineage>
</organism>
<keyword evidence="2" id="KW-0150">Chloroplast</keyword>
<keyword evidence="3" id="KW-0602">Photosynthesis</keyword>
<dbReference type="SUPFAM" id="SSF48613">
    <property type="entry name" value="Heme oxygenase-like"/>
    <property type="match status" value="1"/>
</dbReference>
<comment type="subcellular location">
    <subcellularLocation>
        <location evidence="1">Plastid</location>
        <location evidence="1">Chloroplast</location>
    </subcellularLocation>
</comment>